<dbReference type="Proteomes" id="UP000265520">
    <property type="component" value="Unassembled WGS sequence"/>
</dbReference>
<sequence>MLYNLNKKFANCNQESKEVPSEKTTTTKSFEERQGIEKCGAVCSLPQMANESNTLKSFRGVQDRDKEGVFGETKIQHAEKMNKTDEKLQSQERGKSKKVYATYADAVKVNTSTKRVREQEINENIAEKDFEGEKEQPQVSVVHMVKESLDKEAFEGEKEQPQVSVMQMVKEPLNKAAESGINVLGAVGETVAEIGENMMKPAEKVREKNEEGKGGGVLSAIGETVAEIAQTAKVIAVGEGDTESKQRIESEAL</sequence>
<evidence type="ECO:0000313" key="1">
    <source>
        <dbReference type="EMBL" id="MCH98500.1"/>
    </source>
</evidence>
<comment type="caution">
    <text evidence="1">The sequence shown here is derived from an EMBL/GenBank/DDBJ whole genome shotgun (WGS) entry which is preliminary data.</text>
</comment>
<organism evidence="1 2">
    <name type="scientific">Trifolium medium</name>
    <dbReference type="NCBI Taxonomy" id="97028"/>
    <lineage>
        <taxon>Eukaryota</taxon>
        <taxon>Viridiplantae</taxon>
        <taxon>Streptophyta</taxon>
        <taxon>Embryophyta</taxon>
        <taxon>Tracheophyta</taxon>
        <taxon>Spermatophyta</taxon>
        <taxon>Magnoliopsida</taxon>
        <taxon>eudicotyledons</taxon>
        <taxon>Gunneridae</taxon>
        <taxon>Pentapetalae</taxon>
        <taxon>rosids</taxon>
        <taxon>fabids</taxon>
        <taxon>Fabales</taxon>
        <taxon>Fabaceae</taxon>
        <taxon>Papilionoideae</taxon>
        <taxon>50 kb inversion clade</taxon>
        <taxon>NPAAA clade</taxon>
        <taxon>Hologalegina</taxon>
        <taxon>IRL clade</taxon>
        <taxon>Trifolieae</taxon>
        <taxon>Trifolium</taxon>
    </lineage>
</organism>
<protein>
    <submittedName>
        <fullName evidence="1">Seed biotin-containing protein SBP65-like</fullName>
    </submittedName>
</protein>
<accession>A0A392NFD2</accession>
<evidence type="ECO:0000313" key="2">
    <source>
        <dbReference type="Proteomes" id="UP000265520"/>
    </source>
</evidence>
<proteinExistence type="predicted"/>
<gene>
    <name evidence="1" type="ORF">A2U01_0019502</name>
</gene>
<dbReference type="AlphaFoldDB" id="A0A392NFD2"/>
<dbReference type="EMBL" id="LXQA010037761">
    <property type="protein sequence ID" value="MCH98500.1"/>
    <property type="molecule type" value="Genomic_DNA"/>
</dbReference>
<name>A0A392NFD2_9FABA</name>
<keyword evidence="2" id="KW-1185">Reference proteome</keyword>
<reference evidence="1 2" key="1">
    <citation type="journal article" date="2018" name="Front. Plant Sci.">
        <title>Red Clover (Trifolium pratense) and Zigzag Clover (T. medium) - A Picture of Genomic Similarities and Differences.</title>
        <authorList>
            <person name="Dluhosova J."/>
            <person name="Istvanek J."/>
            <person name="Nedelnik J."/>
            <person name="Repkova J."/>
        </authorList>
    </citation>
    <scope>NUCLEOTIDE SEQUENCE [LARGE SCALE GENOMIC DNA]</scope>
    <source>
        <strain evidence="2">cv. 10/8</strain>
        <tissue evidence="1">Leaf</tissue>
    </source>
</reference>